<protein>
    <submittedName>
        <fullName evidence="3">Secreted protein</fullName>
    </submittedName>
</protein>
<dbReference type="AlphaFoldDB" id="F4RK77"/>
<reference evidence="4" key="1">
    <citation type="journal article" date="2011" name="Proc. Natl. Acad. Sci. U.S.A.">
        <title>Obligate biotrophy features unraveled by the genomic analysis of rust fungi.</title>
        <authorList>
            <person name="Duplessis S."/>
            <person name="Cuomo C.A."/>
            <person name="Lin Y.-C."/>
            <person name="Aerts A."/>
            <person name="Tisserant E."/>
            <person name="Veneault-Fourrey C."/>
            <person name="Joly D.L."/>
            <person name="Hacquard S."/>
            <person name="Amselem J."/>
            <person name="Cantarel B.L."/>
            <person name="Chiu R."/>
            <person name="Coutinho P.M."/>
            <person name="Feau N."/>
            <person name="Field M."/>
            <person name="Frey P."/>
            <person name="Gelhaye E."/>
            <person name="Goldberg J."/>
            <person name="Grabherr M.G."/>
            <person name="Kodira C.D."/>
            <person name="Kohler A."/>
            <person name="Kuees U."/>
            <person name="Lindquist E.A."/>
            <person name="Lucas S.M."/>
            <person name="Mago R."/>
            <person name="Mauceli E."/>
            <person name="Morin E."/>
            <person name="Murat C."/>
            <person name="Pangilinan J.L."/>
            <person name="Park R."/>
            <person name="Pearson M."/>
            <person name="Quesneville H."/>
            <person name="Rouhier N."/>
            <person name="Sakthikumar S."/>
            <person name="Salamov A.A."/>
            <person name="Schmutz J."/>
            <person name="Selles B."/>
            <person name="Shapiro H."/>
            <person name="Tanguay P."/>
            <person name="Tuskan G.A."/>
            <person name="Henrissat B."/>
            <person name="Van de Peer Y."/>
            <person name="Rouze P."/>
            <person name="Ellis J.G."/>
            <person name="Dodds P.N."/>
            <person name="Schein J.E."/>
            <person name="Zhong S."/>
            <person name="Hamelin R.C."/>
            <person name="Grigoriev I.V."/>
            <person name="Szabo L.J."/>
            <person name="Martin F."/>
        </authorList>
    </citation>
    <scope>NUCLEOTIDE SEQUENCE [LARGE SCALE GENOMIC DNA]</scope>
    <source>
        <strain evidence="4">98AG31 / pathotype 3-4-7</strain>
    </source>
</reference>
<feature type="chain" id="PRO_5003315298" evidence="2">
    <location>
        <begin position="24"/>
        <end position="252"/>
    </location>
</feature>
<dbReference type="HOGENOM" id="CLU_1120367_0_0_1"/>
<proteinExistence type="predicted"/>
<gene>
    <name evidence="3" type="ORF">MELLADRAFT_85937</name>
</gene>
<dbReference type="KEGG" id="mlr:MELLADRAFT_85937"/>
<dbReference type="VEuPathDB" id="FungiDB:MELLADRAFT_85937"/>
<feature type="region of interest" description="Disordered" evidence="1">
    <location>
        <begin position="27"/>
        <end position="47"/>
    </location>
</feature>
<organism evidence="4">
    <name type="scientific">Melampsora larici-populina (strain 98AG31 / pathotype 3-4-7)</name>
    <name type="common">Poplar leaf rust fungus</name>
    <dbReference type="NCBI Taxonomy" id="747676"/>
    <lineage>
        <taxon>Eukaryota</taxon>
        <taxon>Fungi</taxon>
        <taxon>Dikarya</taxon>
        <taxon>Basidiomycota</taxon>
        <taxon>Pucciniomycotina</taxon>
        <taxon>Pucciniomycetes</taxon>
        <taxon>Pucciniales</taxon>
        <taxon>Melampsoraceae</taxon>
        <taxon>Melampsora</taxon>
    </lineage>
</organism>
<evidence type="ECO:0000256" key="1">
    <source>
        <dbReference type="SAM" id="MobiDB-lite"/>
    </source>
</evidence>
<dbReference type="InParanoid" id="F4RK77"/>
<sequence length="252" mass="27269">MYTSKIVTIAVTLFAFAILPTLAAPSPQRPGASAIPQSPAAESGLAKPEIQAHHNVKASKTTGRKHVSRRSPLHPDVMMARRNIGPLATATQLLNAASAMNGDMDSIHRSLSNLQANKNLGQSTAFQKEVSRKLAQWQKHANNIPTLTNIHNSLSYFGRDKGTANLNKSNEMEVTLKNTVNSMKYSMADLNLMVYQVPALGPTLGPIVYQIKCILDDILNGSENTADVLLNKLGLGKSLDLCSLMSNMSEFC</sequence>
<dbReference type="eggNOG" id="ENOG502SUFI">
    <property type="taxonomic scope" value="Eukaryota"/>
</dbReference>
<dbReference type="Proteomes" id="UP000001072">
    <property type="component" value="Unassembled WGS sequence"/>
</dbReference>
<accession>F4RK77</accession>
<name>F4RK77_MELLP</name>
<feature type="signal peptide" evidence="2">
    <location>
        <begin position="1"/>
        <end position="23"/>
    </location>
</feature>
<dbReference type="OrthoDB" id="2497682at2759"/>
<dbReference type="GeneID" id="18934018"/>
<evidence type="ECO:0000313" key="4">
    <source>
        <dbReference type="Proteomes" id="UP000001072"/>
    </source>
</evidence>
<dbReference type="RefSeq" id="XP_007409674.1">
    <property type="nucleotide sequence ID" value="XM_007409612.1"/>
</dbReference>
<evidence type="ECO:0000313" key="3">
    <source>
        <dbReference type="EMBL" id="EGG07232.1"/>
    </source>
</evidence>
<keyword evidence="2" id="KW-0732">Signal</keyword>
<dbReference type="EMBL" id="GL883105">
    <property type="protein sequence ID" value="EGG07232.1"/>
    <property type="molecule type" value="Genomic_DNA"/>
</dbReference>
<evidence type="ECO:0000256" key="2">
    <source>
        <dbReference type="SAM" id="SignalP"/>
    </source>
</evidence>
<keyword evidence="4" id="KW-1185">Reference proteome</keyword>